<evidence type="ECO:0000259" key="3">
    <source>
        <dbReference type="Pfam" id="PF25876"/>
    </source>
</evidence>
<keyword evidence="2" id="KW-1133">Transmembrane helix</keyword>
<reference evidence="6" key="1">
    <citation type="submission" date="2016-10" db="EMBL/GenBank/DDBJ databases">
        <title>Sequence of Gallionella enrichment culture.</title>
        <authorList>
            <person name="Poehlein A."/>
            <person name="Muehling M."/>
            <person name="Daniel R."/>
        </authorList>
    </citation>
    <scope>NUCLEOTIDE SEQUENCE</scope>
</reference>
<evidence type="ECO:0000259" key="4">
    <source>
        <dbReference type="Pfam" id="PF25917"/>
    </source>
</evidence>
<dbReference type="Gene3D" id="2.40.30.170">
    <property type="match status" value="1"/>
</dbReference>
<comment type="caution">
    <text evidence="6">The sequence shown here is derived from an EMBL/GenBank/DDBJ whole genome shotgun (WGS) entry which is preliminary data.</text>
</comment>
<keyword evidence="2" id="KW-0472">Membrane</keyword>
<feature type="domain" description="p-hydroxybenzoic acid efflux pump subunit AaeA-like beta-barrel" evidence="5">
    <location>
        <begin position="233"/>
        <end position="325"/>
    </location>
</feature>
<dbReference type="Gene3D" id="2.40.50.100">
    <property type="match status" value="1"/>
</dbReference>
<keyword evidence="1" id="KW-0175">Coiled coil</keyword>
<evidence type="ECO:0000259" key="5">
    <source>
        <dbReference type="Pfam" id="PF25963"/>
    </source>
</evidence>
<dbReference type="Gene3D" id="1.10.287.470">
    <property type="entry name" value="Helix hairpin bin"/>
    <property type="match status" value="2"/>
</dbReference>
<feature type="domain" description="Multidrug resistance protein MdtA-like barrel-sandwich hybrid" evidence="4">
    <location>
        <begin position="45"/>
        <end position="228"/>
    </location>
</feature>
<dbReference type="SUPFAM" id="SSF111369">
    <property type="entry name" value="HlyD-like secretion proteins"/>
    <property type="match status" value="3"/>
</dbReference>
<dbReference type="InterPro" id="IPR058625">
    <property type="entry name" value="MdtA-like_BSH"/>
</dbReference>
<sequence>MERLKAHKKKIIIVLVIVALIAGLSFAYFAGLSRSTENAYINADVVNVAAQVSGRVIAVHIKDNQHVHKGDALFDIDPEPFSIALERAQADLALARQSARQDNAEVAAARALVSQAESDLANARNTYTRDKELVEQHFLSQQSLEDAQTRMQALQATLEQAHAKLAKALSAPEKTSERGDVLKAQAAIDQAKLDLEHTHVIAAQDGQISNLSLTAGSLVGAGTPLFALIADNSFHIDANYKETELVGIHPGQDVDIQIDMYPGQHFKGTVESLSGGTGTAFSLLPPQNATGNWVKIAQRVPVRIKFAPTDAAHPLRIGATATVSVQLK</sequence>
<gene>
    <name evidence="6" type="primary">emrK_3</name>
    <name evidence="6" type="ORF">GALL_29420</name>
</gene>
<feature type="transmembrane region" description="Helical" evidence="2">
    <location>
        <begin position="12"/>
        <end position="31"/>
    </location>
</feature>
<organism evidence="6">
    <name type="scientific">mine drainage metagenome</name>
    <dbReference type="NCBI Taxonomy" id="410659"/>
    <lineage>
        <taxon>unclassified sequences</taxon>
        <taxon>metagenomes</taxon>
        <taxon>ecological metagenomes</taxon>
    </lineage>
</organism>
<dbReference type="Pfam" id="PF25917">
    <property type="entry name" value="BSH_RND"/>
    <property type="match status" value="1"/>
</dbReference>
<dbReference type="InterPro" id="IPR058634">
    <property type="entry name" value="AaeA-lik-b-barrel"/>
</dbReference>
<accession>A0A1J5TVY1</accession>
<feature type="domain" description="Multidrug resistance protein MdtA-like alpha-helical hairpin" evidence="3">
    <location>
        <begin position="107"/>
        <end position="168"/>
    </location>
</feature>
<proteinExistence type="predicted"/>
<dbReference type="Pfam" id="PF25963">
    <property type="entry name" value="Beta-barrel_AAEA"/>
    <property type="match status" value="1"/>
</dbReference>
<dbReference type="Pfam" id="PF25876">
    <property type="entry name" value="HH_MFP_RND"/>
    <property type="match status" value="1"/>
</dbReference>
<dbReference type="InterPro" id="IPR058624">
    <property type="entry name" value="MdtA-like_HH"/>
</dbReference>
<evidence type="ECO:0000256" key="1">
    <source>
        <dbReference type="SAM" id="Coils"/>
    </source>
</evidence>
<dbReference type="GO" id="GO:0055085">
    <property type="term" value="P:transmembrane transport"/>
    <property type="evidence" value="ECO:0007669"/>
    <property type="project" value="InterPro"/>
</dbReference>
<name>A0A1J5TVY1_9ZZZZ</name>
<dbReference type="AlphaFoldDB" id="A0A1J5TVY1"/>
<feature type="coiled-coil region" evidence="1">
    <location>
        <begin position="85"/>
        <end position="171"/>
    </location>
</feature>
<dbReference type="InterPro" id="IPR050739">
    <property type="entry name" value="MFP"/>
</dbReference>
<dbReference type="EMBL" id="MLJW01000007">
    <property type="protein sequence ID" value="OIR16222.1"/>
    <property type="molecule type" value="Genomic_DNA"/>
</dbReference>
<dbReference type="PANTHER" id="PTHR30386:SF24">
    <property type="entry name" value="MULTIDRUG RESISTANCE EFFLUX PUMP"/>
    <property type="match status" value="1"/>
</dbReference>
<dbReference type="PANTHER" id="PTHR30386">
    <property type="entry name" value="MEMBRANE FUSION SUBUNIT OF EMRAB-TOLC MULTIDRUG EFFLUX PUMP"/>
    <property type="match status" value="1"/>
</dbReference>
<keyword evidence="2" id="KW-0812">Transmembrane</keyword>
<evidence type="ECO:0000313" key="6">
    <source>
        <dbReference type="EMBL" id="OIR16222.1"/>
    </source>
</evidence>
<evidence type="ECO:0000256" key="2">
    <source>
        <dbReference type="SAM" id="Phobius"/>
    </source>
</evidence>
<protein>
    <submittedName>
        <fullName evidence="6">Putative multidrug resistance protein EmrK</fullName>
    </submittedName>
</protein>